<sequence>MARVVLCHPPDQPLERVITSPQLSTRLTTGAIELSEFDISYVPRMSIKDQALSDFIIECTTQPPQVVSGLGDFEPGSNNPEWVLFVDGDTNEKGSSARALI</sequence>
<proteinExistence type="predicted"/>
<dbReference type="PANTHER" id="PTHR48475">
    <property type="entry name" value="RIBONUCLEASE H"/>
    <property type="match status" value="1"/>
</dbReference>
<reference evidence="1 2" key="1">
    <citation type="submission" date="2024-01" db="EMBL/GenBank/DDBJ databases">
        <title>The complete chloroplast genome sequence of Lithospermum erythrorhizon: insights into the phylogenetic relationship among Boraginaceae species and the maternal lineages of purple gromwells.</title>
        <authorList>
            <person name="Okada T."/>
            <person name="Watanabe K."/>
        </authorList>
    </citation>
    <scope>NUCLEOTIDE SEQUENCE [LARGE SCALE GENOMIC DNA]</scope>
</reference>
<dbReference type="EMBL" id="BAABME010012553">
    <property type="protein sequence ID" value="GAA0185252.1"/>
    <property type="molecule type" value="Genomic_DNA"/>
</dbReference>
<organism evidence="1 2">
    <name type="scientific">Lithospermum erythrorhizon</name>
    <name type="common">Purple gromwell</name>
    <name type="synonym">Lithospermum officinale var. erythrorhizon</name>
    <dbReference type="NCBI Taxonomy" id="34254"/>
    <lineage>
        <taxon>Eukaryota</taxon>
        <taxon>Viridiplantae</taxon>
        <taxon>Streptophyta</taxon>
        <taxon>Embryophyta</taxon>
        <taxon>Tracheophyta</taxon>
        <taxon>Spermatophyta</taxon>
        <taxon>Magnoliopsida</taxon>
        <taxon>eudicotyledons</taxon>
        <taxon>Gunneridae</taxon>
        <taxon>Pentapetalae</taxon>
        <taxon>asterids</taxon>
        <taxon>lamiids</taxon>
        <taxon>Boraginales</taxon>
        <taxon>Boraginaceae</taxon>
        <taxon>Boraginoideae</taxon>
        <taxon>Lithospermeae</taxon>
        <taxon>Lithospermum</taxon>
    </lineage>
</organism>
<dbReference type="PANTHER" id="PTHR48475:SF2">
    <property type="entry name" value="RIBONUCLEASE H"/>
    <property type="match status" value="1"/>
</dbReference>
<keyword evidence="2" id="KW-1185">Reference proteome</keyword>
<dbReference type="AlphaFoldDB" id="A0AAV3RY64"/>
<accession>A0AAV3RY64</accession>
<dbReference type="Proteomes" id="UP001454036">
    <property type="component" value="Unassembled WGS sequence"/>
</dbReference>
<protein>
    <submittedName>
        <fullName evidence="1">Uncharacterized protein</fullName>
    </submittedName>
</protein>
<name>A0AAV3RY64_LITER</name>
<evidence type="ECO:0000313" key="2">
    <source>
        <dbReference type="Proteomes" id="UP001454036"/>
    </source>
</evidence>
<evidence type="ECO:0000313" key="1">
    <source>
        <dbReference type="EMBL" id="GAA0185252.1"/>
    </source>
</evidence>
<comment type="caution">
    <text evidence="1">The sequence shown here is derived from an EMBL/GenBank/DDBJ whole genome shotgun (WGS) entry which is preliminary data.</text>
</comment>
<gene>
    <name evidence="1" type="ORF">LIER_32540</name>
</gene>